<feature type="transmembrane region" description="Helical" evidence="1">
    <location>
        <begin position="6"/>
        <end position="28"/>
    </location>
</feature>
<proteinExistence type="predicted"/>
<dbReference type="HOGENOM" id="CLU_2482877_0_0_1"/>
<reference evidence="2 3" key="1">
    <citation type="submission" date="2014-04" db="EMBL/GenBank/DDBJ databases">
        <title>Evolutionary Origins and Diversification of the Mycorrhizal Mutualists.</title>
        <authorList>
            <consortium name="DOE Joint Genome Institute"/>
            <consortium name="Mycorrhizal Genomics Consortium"/>
            <person name="Kohler A."/>
            <person name="Kuo A."/>
            <person name="Nagy L.G."/>
            <person name="Floudas D."/>
            <person name="Copeland A."/>
            <person name="Barry K.W."/>
            <person name="Cichocki N."/>
            <person name="Veneault-Fourrey C."/>
            <person name="LaButti K."/>
            <person name="Lindquist E.A."/>
            <person name="Lipzen A."/>
            <person name="Lundell T."/>
            <person name="Morin E."/>
            <person name="Murat C."/>
            <person name="Riley R."/>
            <person name="Ohm R."/>
            <person name="Sun H."/>
            <person name="Tunlid A."/>
            <person name="Henrissat B."/>
            <person name="Grigoriev I.V."/>
            <person name="Hibbett D.S."/>
            <person name="Martin F."/>
        </authorList>
    </citation>
    <scope>NUCLEOTIDE SEQUENCE [LARGE SCALE GENOMIC DNA]</scope>
    <source>
        <strain evidence="2 3">Koide BX008</strain>
    </source>
</reference>
<keyword evidence="1" id="KW-0472">Membrane</keyword>
<evidence type="ECO:0000313" key="2">
    <source>
        <dbReference type="EMBL" id="KIL61733.1"/>
    </source>
</evidence>
<name>A0A0C2WZ89_AMAMK</name>
<protein>
    <submittedName>
        <fullName evidence="2">Uncharacterized protein</fullName>
    </submittedName>
</protein>
<keyword evidence="1" id="KW-1133">Transmembrane helix</keyword>
<dbReference type="AlphaFoldDB" id="A0A0C2WZ89"/>
<gene>
    <name evidence="2" type="ORF">M378DRAFT_166499</name>
</gene>
<sequence length="87" mass="10062">MMWQLSYVRGWGLGFFLLPSSIVLSSLFRGRNEMKDSVLCRYWGVFFLARGKNVTLRNDACKLQPGKRDSIHIYAHSLSNHSRRKGV</sequence>
<dbReference type="InParanoid" id="A0A0C2WZ89"/>
<keyword evidence="1" id="KW-0812">Transmembrane</keyword>
<accession>A0A0C2WZ89</accession>
<evidence type="ECO:0000313" key="3">
    <source>
        <dbReference type="Proteomes" id="UP000054549"/>
    </source>
</evidence>
<evidence type="ECO:0000256" key="1">
    <source>
        <dbReference type="SAM" id="Phobius"/>
    </source>
</evidence>
<dbReference type="Proteomes" id="UP000054549">
    <property type="component" value="Unassembled WGS sequence"/>
</dbReference>
<keyword evidence="3" id="KW-1185">Reference proteome</keyword>
<organism evidence="2 3">
    <name type="scientific">Amanita muscaria (strain Koide BX008)</name>
    <dbReference type="NCBI Taxonomy" id="946122"/>
    <lineage>
        <taxon>Eukaryota</taxon>
        <taxon>Fungi</taxon>
        <taxon>Dikarya</taxon>
        <taxon>Basidiomycota</taxon>
        <taxon>Agaricomycotina</taxon>
        <taxon>Agaricomycetes</taxon>
        <taxon>Agaricomycetidae</taxon>
        <taxon>Agaricales</taxon>
        <taxon>Pluteineae</taxon>
        <taxon>Amanitaceae</taxon>
        <taxon>Amanita</taxon>
    </lineage>
</organism>
<dbReference type="EMBL" id="KN818280">
    <property type="protein sequence ID" value="KIL61733.1"/>
    <property type="molecule type" value="Genomic_DNA"/>
</dbReference>